<protein>
    <submittedName>
        <fullName evidence="1">P-II family nitrogen regulator</fullName>
    </submittedName>
</protein>
<accession>A0AC61MTB1</accession>
<evidence type="ECO:0000313" key="1">
    <source>
        <dbReference type="EMBL" id="QQK08857.1"/>
    </source>
</evidence>
<dbReference type="Proteomes" id="UP000595814">
    <property type="component" value="Chromosome"/>
</dbReference>
<reference evidence="1 2" key="1">
    <citation type="journal article" date="2022" name="Int. J. Syst. Evol. Microbiol.">
        <title>Miniphocaeibacter halophilus sp. nov., an ammonium-tolerant acetate-producing bacterium isolated from a biogas system.</title>
        <authorList>
            <person name="Schnurer A."/>
            <person name="Singh A."/>
            <person name="Bi S."/>
            <person name="Qiao W."/>
            <person name="Westerholm M."/>
        </authorList>
    </citation>
    <scope>NUCLEOTIDE SEQUENCE [LARGE SCALE GENOMIC DNA]</scope>
    <source>
        <strain evidence="1 2">AMB_01</strain>
    </source>
</reference>
<organism evidence="1 2">
    <name type="scientific">Miniphocaeibacter halophilus</name>
    <dbReference type="NCBI Taxonomy" id="2931922"/>
    <lineage>
        <taxon>Bacteria</taxon>
        <taxon>Bacillati</taxon>
        <taxon>Bacillota</taxon>
        <taxon>Tissierellia</taxon>
        <taxon>Tissierellales</taxon>
        <taxon>Peptoniphilaceae</taxon>
        <taxon>Miniphocaeibacter</taxon>
    </lineage>
</organism>
<proteinExistence type="predicted"/>
<keyword evidence="2" id="KW-1185">Reference proteome</keyword>
<gene>
    <name evidence="1" type="ORF">JFY71_04795</name>
</gene>
<evidence type="ECO:0000313" key="2">
    <source>
        <dbReference type="Proteomes" id="UP000595814"/>
    </source>
</evidence>
<name>A0AC61MTB1_9FIRM</name>
<dbReference type="EMBL" id="CP066744">
    <property type="protein sequence ID" value="QQK08857.1"/>
    <property type="molecule type" value="Genomic_DNA"/>
</dbReference>
<sequence>MYNKDISYSAFFVVVDKGKASKILEESKKIGVKGGTIIYGTGTASGGLLHLLELYEIKKEILIMVIPNDLSDRLFKLLKEVFHFEKPNKGIAFNILLKEVMGNVCQENIANITNRSEKMGYEAVFVIVERGNADDVIESAEKSGARGATVIHGRGSGIHEKGSLFNIVIEPEKEIVFMLVESSKTNTIVSRIKEDLEIDKPGKGIIFVMNVEDAVGLVE</sequence>